<name>A0ABP1S846_9HEXA</name>
<dbReference type="Pfam" id="PF10324">
    <property type="entry name" value="7TM_GPCR_Srw"/>
    <property type="match status" value="1"/>
</dbReference>
<keyword evidence="1" id="KW-0812">Transmembrane</keyword>
<organism evidence="2 3">
    <name type="scientific">Orchesella dallaii</name>
    <dbReference type="NCBI Taxonomy" id="48710"/>
    <lineage>
        <taxon>Eukaryota</taxon>
        <taxon>Metazoa</taxon>
        <taxon>Ecdysozoa</taxon>
        <taxon>Arthropoda</taxon>
        <taxon>Hexapoda</taxon>
        <taxon>Collembola</taxon>
        <taxon>Entomobryomorpha</taxon>
        <taxon>Entomobryoidea</taxon>
        <taxon>Orchesellidae</taxon>
        <taxon>Orchesellinae</taxon>
        <taxon>Orchesella</taxon>
    </lineage>
</organism>
<dbReference type="Proteomes" id="UP001642540">
    <property type="component" value="Unassembled WGS sequence"/>
</dbReference>
<keyword evidence="1" id="KW-1133">Transmembrane helix</keyword>
<evidence type="ECO:0008006" key="4">
    <source>
        <dbReference type="Google" id="ProtNLM"/>
    </source>
</evidence>
<evidence type="ECO:0000313" key="2">
    <source>
        <dbReference type="EMBL" id="CAL8145770.1"/>
    </source>
</evidence>
<accession>A0ABP1S846</accession>
<dbReference type="PANTHER" id="PTHR46273:SF4">
    <property type="entry name" value="AT19640P"/>
    <property type="match status" value="1"/>
</dbReference>
<keyword evidence="1" id="KW-0472">Membrane</keyword>
<reference evidence="2 3" key="1">
    <citation type="submission" date="2024-08" db="EMBL/GenBank/DDBJ databases">
        <authorList>
            <person name="Cucini C."/>
            <person name="Frati F."/>
        </authorList>
    </citation>
    <scope>NUCLEOTIDE SEQUENCE [LARGE SCALE GENOMIC DNA]</scope>
</reference>
<protein>
    <recommendedName>
        <fullName evidence="4">G-protein coupled receptors family 1 profile domain-containing protein</fullName>
    </recommendedName>
</protein>
<sequence length="336" mass="37719">MKLDISVSSEKIHTEVGSAKNYINSTSNILDTNEALLEYDVFNSSYSNLEYCGPALEEFGNAIQKLQIYANLLTGLIGLALLISTLAIFMRKEMRTATNVILVGIVFTAWFSTNLIDILKDVLNMETIFAVSNANGEATLRTFAEKGFAVSVSDIHLQNFVLKPNDLWLNSVVMKLLPCTLITLMSLLTIYSLLQLEKRRKQLFGKLNVVQATAGNSRNRKSKDWTILKNIAILVLFLVVEFPQGVLGIVTVSQGNSFFKSCYMPLEHIFVFFSIIVPVTRYMLCCTMGIKFRKTFAQQYLIKWTRDTCKQCGEIWKISLEPTVTNTSSPINGSQV</sequence>
<proteinExistence type="predicted"/>
<feature type="transmembrane region" description="Helical" evidence="1">
    <location>
        <begin position="68"/>
        <end position="89"/>
    </location>
</feature>
<dbReference type="EMBL" id="CAXLJM020000164">
    <property type="protein sequence ID" value="CAL8145770.1"/>
    <property type="molecule type" value="Genomic_DNA"/>
</dbReference>
<feature type="transmembrane region" description="Helical" evidence="1">
    <location>
        <begin position="172"/>
        <end position="194"/>
    </location>
</feature>
<dbReference type="InterPro" id="IPR019427">
    <property type="entry name" value="7TM_GPCR_serpentine_rcpt_Srw"/>
</dbReference>
<evidence type="ECO:0000313" key="3">
    <source>
        <dbReference type="Proteomes" id="UP001642540"/>
    </source>
</evidence>
<dbReference type="InterPro" id="IPR053219">
    <property type="entry name" value="GPCR_Dmsr-1"/>
</dbReference>
<dbReference type="SUPFAM" id="SSF81321">
    <property type="entry name" value="Family A G protein-coupled receptor-like"/>
    <property type="match status" value="1"/>
</dbReference>
<keyword evidence="3" id="KW-1185">Reference proteome</keyword>
<dbReference type="PANTHER" id="PTHR46273">
    <property type="entry name" value="MYOSUPPRESSIN RECEPTOR 1, ISOFORM B-RELATED"/>
    <property type="match status" value="1"/>
</dbReference>
<feature type="transmembrane region" description="Helical" evidence="1">
    <location>
        <begin position="96"/>
        <end position="116"/>
    </location>
</feature>
<dbReference type="Gene3D" id="1.20.1070.10">
    <property type="entry name" value="Rhodopsin 7-helix transmembrane proteins"/>
    <property type="match status" value="1"/>
</dbReference>
<comment type="caution">
    <text evidence="2">The sequence shown here is derived from an EMBL/GenBank/DDBJ whole genome shotgun (WGS) entry which is preliminary data.</text>
</comment>
<evidence type="ECO:0000256" key="1">
    <source>
        <dbReference type="SAM" id="Phobius"/>
    </source>
</evidence>
<feature type="transmembrane region" description="Helical" evidence="1">
    <location>
        <begin position="269"/>
        <end position="290"/>
    </location>
</feature>
<feature type="transmembrane region" description="Helical" evidence="1">
    <location>
        <begin position="227"/>
        <end position="249"/>
    </location>
</feature>
<gene>
    <name evidence="2" type="ORF">ODALV1_LOCUS30594</name>
</gene>